<evidence type="ECO:0000313" key="2">
    <source>
        <dbReference type="Proteomes" id="UP000009080"/>
    </source>
</evidence>
<dbReference type="Proteomes" id="UP000009080">
    <property type="component" value="Chromosome"/>
</dbReference>
<organism evidence="1 2">
    <name type="scientific">Teredinibacter turnerae (strain ATCC 39867 / T7901)</name>
    <dbReference type="NCBI Taxonomy" id="377629"/>
    <lineage>
        <taxon>Bacteria</taxon>
        <taxon>Pseudomonadati</taxon>
        <taxon>Pseudomonadota</taxon>
        <taxon>Gammaproteobacteria</taxon>
        <taxon>Cellvibrionales</taxon>
        <taxon>Cellvibrionaceae</taxon>
        <taxon>Teredinibacter</taxon>
    </lineage>
</organism>
<reference evidence="1 2" key="1">
    <citation type="journal article" date="2009" name="PLoS ONE">
        <title>The complete genome of Teredinibacter turnerae T7901: an intracellular endosymbiont of marine wood-boring bivalves (shipworms).</title>
        <authorList>
            <person name="Yang J.C."/>
            <person name="Madupu R."/>
            <person name="Durkin A.S."/>
            <person name="Ekborg N.A."/>
            <person name="Pedamallu C.S."/>
            <person name="Hostetler J.B."/>
            <person name="Radune D."/>
            <person name="Toms B.S."/>
            <person name="Henrissat B."/>
            <person name="Coutinho P.M."/>
            <person name="Schwarz S."/>
            <person name="Field L."/>
            <person name="Trindade-Silva A.E."/>
            <person name="Soares C.A.G."/>
            <person name="Elshahawi S."/>
            <person name="Hanora A."/>
            <person name="Schmidt E.W."/>
            <person name="Haygood M.G."/>
            <person name="Posfai J."/>
            <person name="Benner J."/>
            <person name="Madinger C."/>
            <person name="Nove J."/>
            <person name="Anton B."/>
            <person name="Chaudhary K."/>
            <person name="Foster J."/>
            <person name="Holman A."/>
            <person name="Kumar S."/>
            <person name="Lessard P.A."/>
            <person name="Luyten Y.A."/>
            <person name="Slatko B."/>
            <person name="Wood N."/>
            <person name="Wu B."/>
            <person name="Teplitski M."/>
            <person name="Mougous J.D."/>
            <person name="Ward N."/>
            <person name="Eisen J.A."/>
            <person name="Badger J.H."/>
            <person name="Distel D.L."/>
        </authorList>
    </citation>
    <scope>NUCLEOTIDE SEQUENCE [LARGE SCALE GENOMIC DNA]</scope>
    <source>
        <strain evidence="2">ATCC 39867 / T7901</strain>
    </source>
</reference>
<name>C5BR07_TERTT</name>
<accession>C5BR07</accession>
<evidence type="ECO:0000313" key="1">
    <source>
        <dbReference type="EMBL" id="ACR13642.1"/>
    </source>
</evidence>
<proteinExistence type="predicted"/>
<dbReference type="KEGG" id="ttu:TERTU_1082"/>
<dbReference type="EMBL" id="CP001614">
    <property type="protein sequence ID" value="ACR13642.1"/>
    <property type="molecule type" value="Genomic_DNA"/>
</dbReference>
<dbReference type="HOGENOM" id="CLU_3240750_0_0_6"/>
<dbReference type="AlphaFoldDB" id="C5BR07"/>
<keyword evidence="2" id="KW-1185">Reference proteome</keyword>
<sequence length="43" mass="5281">MTKAYQLSRRIGMYAYETRIKNGKTDFARQPIERRQLARKRMF</sequence>
<protein>
    <submittedName>
        <fullName evidence="1">Uncharacterized protein</fullName>
    </submittedName>
</protein>
<gene>
    <name evidence="1" type="ordered locus">TERTU_1082</name>
</gene>